<name>A0A8K0TDZ5_9PEZI</name>
<proteinExistence type="predicted"/>
<feature type="signal peptide" evidence="5">
    <location>
        <begin position="1"/>
        <end position="19"/>
    </location>
</feature>
<feature type="domain" description="FAD-binding" evidence="6">
    <location>
        <begin position="5"/>
        <end position="334"/>
    </location>
</feature>
<dbReference type="InterPro" id="IPR051704">
    <property type="entry name" value="FAD_aromatic-hydroxylase"/>
</dbReference>
<sequence length="441" mass="47352">MSSLRVLIVGASIAGPSAAYWFARAGASVTVIERFPSLRTGGQNVDIRSVGVTVMRKIPGMEAAVQAKAAPMEGIRFVRADGSEIGTIRPTGNPEKQSLVSEYEIYRGDLSRILYDMTSENEKVTYVFGEQVASLHYGDKKEQDGPVTVKFANGYPTAEYDLVVACDGSNSRTRAIGFGCGPRDYIEPTNSWAAWFSMQRDLVSGSRLGHSYSAPGGRFMATSTDPNGTSRGAFLSFGTPSDSDSVASFRQALAEGQESVKRFIARHFSGTGWKADDLVECMVLADDFHATELIRVKTPRLSHGRVVLVGDAGYASGAGGVGTSLAMTGGYILAGEVMRRPGDLPTALVKYEEKMRPIINDLQDVSPLVGAMLAPQTPWGLRARNLVLGVVCKSQVLSLAQKLPVQFFSGEDKHNVPEYTWPDDSQRSSASGKGVDVVAKA</sequence>
<dbReference type="InterPro" id="IPR036188">
    <property type="entry name" value="FAD/NAD-bd_sf"/>
</dbReference>
<evidence type="ECO:0000256" key="2">
    <source>
        <dbReference type="ARBA" id="ARBA00022827"/>
    </source>
</evidence>
<dbReference type="PANTHER" id="PTHR46865:SF2">
    <property type="entry name" value="MONOOXYGENASE"/>
    <property type="match status" value="1"/>
</dbReference>
<evidence type="ECO:0000256" key="3">
    <source>
        <dbReference type="ARBA" id="ARBA00023002"/>
    </source>
</evidence>
<dbReference type="InterPro" id="IPR002938">
    <property type="entry name" value="FAD-bd"/>
</dbReference>
<feature type="region of interest" description="Disordered" evidence="4">
    <location>
        <begin position="418"/>
        <end position="441"/>
    </location>
</feature>
<keyword evidence="2" id="KW-0274">FAD</keyword>
<gene>
    <name evidence="7" type="ORF">B0T11DRAFT_330891</name>
</gene>
<dbReference type="GO" id="GO:0016491">
    <property type="term" value="F:oxidoreductase activity"/>
    <property type="evidence" value="ECO:0007669"/>
    <property type="project" value="UniProtKB-KW"/>
</dbReference>
<accession>A0A8K0TDZ5</accession>
<evidence type="ECO:0000256" key="4">
    <source>
        <dbReference type="SAM" id="MobiDB-lite"/>
    </source>
</evidence>
<comment type="caution">
    <text evidence="7">The sequence shown here is derived from an EMBL/GenBank/DDBJ whole genome shotgun (WGS) entry which is preliminary data.</text>
</comment>
<dbReference type="Proteomes" id="UP000813385">
    <property type="component" value="Unassembled WGS sequence"/>
</dbReference>
<dbReference type="Gene3D" id="3.50.50.60">
    <property type="entry name" value="FAD/NAD(P)-binding domain"/>
    <property type="match status" value="1"/>
</dbReference>
<dbReference type="Pfam" id="PF01494">
    <property type="entry name" value="FAD_binding_3"/>
    <property type="match status" value="1"/>
</dbReference>
<evidence type="ECO:0000256" key="1">
    <source>
        <dbReference type="ARBA" id="ARBA00022630"/>
    </source>
</evidence>
<feature type="chain" id="PRO_5035475135" evidence="5">
    <location>
        <begin position="20"/>
        <end position="441"/>
    </location>
</feature>
<evidence type="ECO:0000313" key="8">
    <source>
        <dbReference type="Proteomes" id="UP000813385"/>
    </source>
</evidence>
<dbReference type="OrthoDB" id="655030at2759"/>
<protein>
    <submittedName>
        <fullName evidence="7">Oxidoreductase</fullName>
    </submittedName>
</protein>
<dbReference type="SUPFAM" id="SSF51905">
    <property type="entry name" value="FAD/NAD(P)-binding domain"/>
    <property type="match status" value="1"/>
</dbReference>
<evidence type="ECO:0000256" key="5">
    <source>
        <dbReference type="SAM" id="SignalP"/>
    </source>
</evidence>
<dbReference type="PRINTS" id="PR00420">
    <property type="entry name" value="RNGMNOXGNASE"/>
</dbReference>
<keyword evidence="5" id="KW-0732">Signal</keyword>
<evidence type="ECO:0000259" key="6">
    <source>
        <dbReference type="Pfam" id="PF01494"/>
    </source>
</evidence>
<organism evidence="7 8">
    <name type="scientific">Plectosphaerella cucumerina</name>
    <dbReference type="NCBI Taxonomy" id="40658"/>
    <lineage>
        <taxon>Eukaryota</taxon>
        <taxon>Fungi</taxon>
        <taxon>Dikarya</taxon>
        <taxon>Ascomycota</taxon>
        <taxon>Pezizomycotina</taxon>
        <taxon>Sordariomycetes</taxon>
        <taxon>Hypocreomycetidae</taxon>
        <taxon>Glomerellales</taxon>
        <taxon>Plectosphaerellaceae</taxon>
        <taxon>Plectosphaerella</taxon>
    </lineage>
</organism>
<keyword evidence="3" id="KW-0560">Oxidoreductase</keyword>
<keyword evidence="1" id="KW-0285">Flavoprotein</keyword>
<dbReference type="PANTHER" id="PTHR46865">
    <property type="entry name" value="OXIDOREDUCTASE-RELATED"/>
    <property type="match status" value="1"/>
</dbReference>
<dbReference type="EMBL" id="JAGPXD010000004">
    <property type="protein sequence ID" value="KAH7359184.1"/>
    <property type="molecule type" value="Genomic_DNA"/>
</dbReference>
<dbReference type="AlphaFoldDB" id="A0A8K0TDZ5"/>
<dbReference type="GO" id="GO:0071949">
    <property type="term" value="F:FAD binding"/>
    <property type="evidence" value="ECO:0007669"/>
    <property type="project" value="InterPro"/>
</dbReference>
<evidence type="ECO:0000313" key="7">
    <source>
        <dbReference type="EMBL" id="KAH7359184.1"/>
    </source>
</evidence>
<keyword evidence="8" id="KW-1185">Reference proteome</keyword>
<reference evidence="7" key="1">
    <citation type="journal article" date="2021" name="Nat. Commun.">
        <title>Genetic determinants of endophytism in the Arabidopsis root mycobiome.</title>
        <authorList>
            <person name="Mesny F."/>
            <person name="Miyauchi S."/>
            <person name="Thiergart T."/>
            <person name="Pickel B."/>
            <person name="Atanasova L."/>
            <person name="Karlsson M."/>
            <person name="Huettel B."/>
            <person name="Barry K.W."/>
            <person name="Haridas S."/>
            <person name="Chen C."/>
            <person name="Bauer D."/>
            <person name="Andreopoulos W."/>
            <person name="Pangilinan J."/>
            <person name="LaButti K."/>
            <person name="Riley R."/>
            <person name="Lipzen A."/>
            <person name="Clum A."/>
            <person name="Drula E."/>
            <person name="Henrissat B."/>
            <person name="Kohler A."/>
            <person name="Grigoriev I.V."/>
            <person name="Martin F.M."/>
            <person name="Hacquard S."/>
        </authorList>
    </citation>
    <scope>NUCLEOTIDE SEQUENCE</scope>
    <source>
        <strain evidence="7">MPI-CAGE-AT-0016</strain>
    </source>
</reference>